<dbReference type="InterPro" id="IPR000182">
    <property type="entry name" value="GNAT_dom"/>
</dbReference>
<dbReference type="CDD" id="cd04301">
    <property type="entry name" value="NAT_SF"/>
    <property type="match status" value="1"/>
</dbReference>
<feature type="domain" description="N-acetyltransferase" evidence="1">
    <location>
        <begin position="9"/>
        <end position="186"/>
    </location>
</feature>
<dbReference type="SUPFAM" id="SSF55729">
    <property type="entry name" value="Acyl-CoA N-acyltransferases (Nat)"/>
    <property type="match status" value="1"/>
</dbReference>
<dbReference type="OrthoDB" id="8209564at2"/>
<dbReference type="Gene3D" id="3.40.630.30">
    <property type="match status" value="1"/>
</dbReference>
<dbReference type="AlphaFoldDB" id="A0A6B8KKC1"/>
<evidence type="ECO:0000313" key="2">
    <source>
        <dbReference type="EMBL" id="QGM47088.1"/>
    </source>
</evidence>
<dbReference type="KEGG" id="mhey:H2LOC_016095"/>
<evidence type="ECO:0000259" key="1">
    <source>
        <dbReference type="PROSITE" id="PS51186"/>
    </source>
</evidence>
<name>A0A6B8KKC1_9HYPH</name>
<dbReference type="EMBL" id="CP046052">
    <property type="protein sequence ID" value="QGM47088.1"/>
    <property type="molecule type" value="Genomic_DNA"/>
</dbReference>
<keyword evidence="3" id="KW-1185">Reference proteome</keyword>
<dbReference type="GO" id="GO:0016747">
    <property type="term" value="F:acyltransferase activity, transferring groups other than amino-acyl groups"/>
    <property type="evidence" value="ECO:0007669"/>
    <property type="project" value="InterPro"/>
</dbReference>
<keyword evidence="2" id="KW-0808">Transferase</keyword>
<gene>
    <name evidence="2" type="ORF">H2LOC_016095</name>
</gene>
<dbReference type="Proteomes" id="UP000309061">
    <property type="component" value="Chromosome"/>
</dbReference>
<proteinExistence type="predicted"/>
<reference evidence="2 3" key="1">
    <citation type="submission" date="2019-11" db="EMBL/GenBank/DDBJ databases">
        <title>The genome sequence of Methylocystis heyeri.</title>
        <authorList>
            <person name="Oshkin I.Y."/>
            <person name="Miroshnikov K."/>
            <person name="Dedysh S.N."/>
        </authorList>
    </citation>
    <scope>NUCLEOTIDE SEQUENCE [LARGE SCALE GENOMIC DNA]</scope>
    <source>
        <strain evidence="2 3">H2</strain>
    </source>
</reference>
<protein>
    <submittedName>
        <fullName evidence="2">Acyl-CoA acyltransferase</fullName>
    </submittedName>
</protein>
<organism evidence="2 3">
    <name type="scientific">Methylocystis heyeri</name>
    <dbReference type="NCBI Taxonomy" id="391905"/>
    <lineage>
        <taxon>Bacteria</taxon>
        <taxon>Pseudomonadati</taxon>
        <taxon>Pseudomonadota</taxon>
        <taxon>Alphaproteobacteria</taxon>
        <taxon>Hyphomicrobiales</taxon>
        <taxon>Methylocystaceae</taxon>
        <taxon>Methylocystis</taxon>
    </lineage>
</organism>
<sequence>MTGDMAPRIRCRLITEEDAPEITGLLARGFPSRPKEYWSRALERLAQRETPPGCPRFGYMLECGGTAVGVILMIFSKGRDGGAARARCNISSWYVDPRHQGYASLLIAAAVRLKDVTYMNVSPAIHTWPVIEAQGFRRYCSGQVVSIPALGPWAPGAGVQDFSSDEDYGPSLTSAERNILETHRNYGCLSLVVREKGETHPFVFLERRLFSEVLPALQLIYCRELKDYVRFSGALGRRLWRRGYFAAIVDSEGKPPRTVGLYRPERGPKYFKGPERPRIGDLSFCESVVFGP</sequence>
<keyword evidence="2" id="KW-0012">Acyltransferase</keyword>
<evidence type="ECO:0000313" key="3">
    <source>
        <dbReference type="Proteomes" id="UP000309061"/>
    </source>
</evidence>
<dbReference type="InterPro" id="IPR016181">
    <property type="entry name" value="Acyl_CoA_acyltransferase"/>
</dbReference>
<accession>A0A6B8KKC1</accession>
<dbReference type="PROSITE" id="PS51186">
    <property type="entry name" value="GNAT"/>
    <property type="match status" value="1"/>
</dbReference>